<dbReference type="AlphaFoldDB" id="A0A4R2GNH6"/>
<evidence type="ECO:0000313" key="5">
    <source>
        <dbReference type="Proteomes" id="UP000295221"/>
    </source>
</evidence>
<dbReference type="InterPro" id="IPR036680">
    <property type="entry name" value="SPOR-like_sf"/>
</dbReference>
<dbReference type="InterPro" id="IPR007730">
    <property type="entry name" value="SPOR-like_dom"/>
</dbReference>
<feature type="region of interest" description="Disordered" evidence="1">
    <location>
        <begin position="143"/>
        <end position="183"/>
    </location>
</feature>
<dbReference type="SUPFAM" id="SSF110997">
    <property type="entry name" value="Sporulation related repeat"/>
    <property type="match status" value="1"/>
</dbReference>
<dbReference type="EMBL" id="SLWK01000001">
    <property type="protein sequence ID" value="TCO10845.1"/>
    <property type="molecule type" value="Genomic_DNA"/>
</dbReference>
<accession>A0A4R2GNH6</accession>
<protein>
    <recommendedName>
        <fullName evidence="3">SPOR domain-containing protein</fullName>
    </recommendedName>
</protein>
<keyword evidence="2" id="KW-1133">Transmembrane helix</keyword>
<evidence type="ECO:0000259" key="3">
    <source>
        <dbReference type="PROSITE" id="PS51724"/>
    </source>
</evidence>
<feature type="domain" description="SPOR" evidence="3">
    <location>
        <begin position="271"/>
        <end position="347"/>
    </location>
</feature>
<proteinExistence type="predicted"/>
<feature type="transmembrane region" description="Helical" evidence="2">
    <location>
        <begin position="206"/>
        <end position="228"/>
    </location>
</feature>
<dbReference type="Pfam" id="PF18175">
    <property type="entry name" value="HU-CCDC81_bac_2"/>
    <property type="match status" value="1"/>
</dbReference>
<keyword evidence="2" id="KW-0472">Membrane</keyword>
<feature type="compositionally biased region" description="Basic and acidic residues" evidence="1">
    <location>
        <begin position="143"/>
        <end position="155"/>
    </location>
</feature>
<feature type="compositionally biased region" description="Basic and acidic residues" evidence="1">
    <location>
        <begin position="164"/>
        <end position="180"/>
    </location>
</feature>
<sequence>MENYLLDLIKENNRIIIPNFGAFIVSREKGQNILFNNFLSFNDGLLISHICAVESIDSAAAAQKVEEYVNTIKSSLDSEGVYTIKGIGVFTKDDNGVLRFEQEASAAQETDSLKSHTLENVDGTVISDEDLLDLDTDDVEDKAIRPKEIPDEHKKYTAPVTPPVEKKPVEPKPQPVKEKPAVVQPRVKSTVKETKEKVIVEKRDRFPVWLIALIIVLLLLLAGAYLWFFTSLFVKEEIPVEPEPIEIVEEPEVVEKEPVETETEKEIVPPVIGTRQHHVIVGSFREEAPAIQMMNRLSERGVKTASILPYEGRFLVSAEWYPSVNRALQRQEELLDELQMENWVLSLTVR</sequence>
<keyword evidence="5" id="KW-1185">Reference proteome</keyword>
<name>A0A4R2GNH6_9BACT</name>
<dbReference type="Proteomes" id="UP000295221">
    <property type="component" value="Unassembled WGS sequence"/>
</dbReference>
<dbReference type="GO" id="GO:0042834">
    <property type="term" value="F:peptidoglycan binding"/>
    <property type="evidence" value="ECO:0007669"/>
    <property type="project" value="InterPro"/>
</dbReference>
<gene>
    <name evidence="4" type="ORF">EV194_101478</name>
</gene>
<dbReference type="OrthoDB" id="1120137at2"/>
<evidence type="ECO:0000313" key="4">
    <source>
        <dbReference type="EMBL" id="TCO10845.1"/>
    </source>
</evidence>
<reference evidence="4 5" key="1">
    <citation type="submission" date="2019-03" db="EMBL/GenBank/DDBJ databases">
        <title>Genomic Encyclopedia of Type Strains, Phase IV (KMG-IV): sequencing the most valuable type-strain genomes for metagenomic binning, comparative biology and taxonomic classification.</title>
        <authorList>
            <person name="Goeker M."/>
        </authorList>
    </citation>
    <scope>NUCLEOTIDE SEQUENCE [LARGE SCALE GENOMIC DNA]</scope>
    <source>
        <strain evidence="4 5">DSM 24179</strain>
    </source>
</reference>
<comment type="caution">
    <text evidence="4">The sequence shown here is derived from an EMBL/GenBank/DDBJ whole genome shotgun (WGS) entry which is preliminary data.</text>
</comment>
<organism evidence="4 5">
    <name type="scientific">Natronoflexus pectinivorans</name>
    <dbReference type="NCBI Taxonomy" id="682526"/>
    <lineage>
        <taxon>Bacteria</taxon>
        <taxon>Pseudomonadati</taxon>
        <taxon>Bacteroidota</taxon>
        <taxon>Bacteroidia</taxon>
        <taxon>Marinilabiliales</taxon>
        <taxon>Marinilabiliaceae</taxon>
        <taxon>Natronoflexus</taxon>
    </lineage>
</organism>
<dbReference type="PROSITE" id="PS51724">
    <property type="entry name" value="SPOR"/>
    <property type="match status" value="1"/>
</dbReference>
<evidence type="ECO:0000256" key="1">
    <source>
        <dbReference type="SAM" id="MobiDB-lite"/>
    </source>
</evidence>
<keyword evidence="2" id="KW-0812">Transmembrane</keyword>
<evidence type="ECO:0000256" key="2">
    <source>
        <dbReference type="SAM" id="Phobius"/>
    </source>
</evidence>
<dbReference type="RefSeq" id="WP_132431671.1">
    <property type="nucleotide sequence ID" value="NZ_SLWK01000001.1"/>
</dbReference>
<dbReference type="InterPro" id="IPR041268">
    <property type="entry name" value="HU-CCDC81_bac_2"/>
</dbReference>